<comment type="caution">
    <text evidence="5">The sequence shown here is derived from an EMBL/GenBank/DDBJ whole genome shotgun (WGS) entry which is preliminary data.</text>
</comment>
<dbReference type="PROSITE" id="PS50088">
    <property type="entry name" value="ANK_REPEAT"/>
    <property type="match status" value="1"/>
</dbReference>
<dbReference type="EMBL" id="BQKI01000076">
    <property type="protein sequence ID" value="GJN23736.1"/>
    <property type="molecule type" value="Genomic_DNA"/>
</dbReference>
<protein>
    <submittedName>
        <fullName evidence="5">Uncharacterized protein</fullName>
    </submittedName>
</protein>
<reference evidence="5" key="2">
    <citation type="submission" date="2021-12" db="EMBL/GenBank/DDBJ databases">
        <title>Resequencing data analysis of finger millet.</title>
        <authorList>
            <person name="Hatakeyama M."/>
            <person name="Aluri S."/>
            <person name="Balachadran M.T."/>
            <person name="Sivarajan S.R."/>
            <person name="Poveda L."/>
            <person name="Shimizu-Inatsugi R."/>
            <person name="Schlapbach R."/>
            <person name="Sreeman S.M."/>
            <person name="Shimizu K.K."/>
        </authorList>
    </citation>
    <scope>NUCLEOTIDE SEQUENCE</scope>
</reference>
<feature type="transmembrane region" description="Helical" evidence="4">
    <location>
        <begin position="97"/>
        <end position="116"/>
    </location>
</feature>
<dbReference type="Proteomes" id="UP001054889">
    <property type="component" value="Unassembled WGS sequence"/>
</dbReference>
<gene>
    <name evidence="5" type="primary">gb11412</name>
    <name evidence="5" type="ORF">PR202_gb11412</name>
</gene>
<evidence type="ECO:0000256" key="4">
    <source>
        <dbReference type="SAM" id="Phobius"/>
    </source>
</evidence>
<keyword evidence="1" id="KW-0677">Repeat</keyword>
<evidence type="ECO:0000313" key="6">
    <source>
        <dbReference type="Proteomes" id="UP001054889"/>
    </source>
</evidence>
<dbReference type="AlphaFoldDB" id="A0AAV5EMH4"/>
<keyword evidence="4" id="KW-0472">Membrane</keyword>
<dbReference type="SMART" id="SM00248">
    <property type="entry name" value="ANK"/>
    <property type="match status" value="1"/>
</dbReference>
<keyword evidence="6" id="KW-1185">Reference proteome</keyword>
<dbReference type="Gene3D" id="1.25.40.20">
    <property type="entry name" value="Ankyrin repeat-containing domain"/>
    <property type="match status" value="1"/>
</dbReference>
<dbReference type="PROSITE" id="PS50297">
    <property type="entry name" value="ANK_REP_REGION"/>
    <property type="match status" value="1"/>
</dbReference>
<accession>A0AAV5EMH4</accession>
<feature type="repeat" description="ANK" evidence="3">
    <location>
        <begin position="179"/>
        <end position="211"/>
    </location>
</feature>
<dbReference type="PANTHER" id="PTHR24171">
    <property type="entry name" value="ANKYRIN REPEAT DOMAIN-CONTAINING PROTEIN 39-RELATED"/>
    <property type="match status" value="1"/>
</dbReference>
<dbReference type="SUPFAM" id="SSF48403">
    <property type="entry name" value="Ankyrin repeat"/>
    <property type="match status" value="1"/>
</dbReference>
<evidence type="ECO:0000256" key="2">
    <source>
        <dbReference type="ARBA" id="ARBA00023043"/>
    </source>
</evidence>
<sequence length="233" mass="25526">MEGAFGLNMGIALCLNRKLPYGDKSPEMDFFKAVVERNLDCLRGKPVGRRRSIECFPGPFSLARCVAPSGNPQSASHSSFHARVSRFTLFLLARPRAAAYACSIAATNLLWFPFLWRVKEMAKGKDAEGMARLANVCVGVLWARSRRRRAWGGWTSSDAWWRSLGSISMAVVRTLMLIAGITALSSAALDGKLDTVRYLLDNGADPNKKDDPGSVPLHCAAKNGSFLHRAPLQ</sequence>
<name>A0AAV5EMH4_ELECO</name>
<dbReference type="InterPro" id="IPR036770">
    <property type="entry name" value="Ankyrin_rpt-contain_sf"/>
</dbReference>
<reference evidence="5" key="1">
    <citation type="journal article" date="2018" name="DNA Res.">
        <title>Multiple hybrid de novo genome assembly of finger millet, an orphan allotetraploid crop.</title>
        <authorList>
            <person name="Hatakeyama M."/>
            <person name="Aluri S."/>
            <person name="Balachadran M.T."/>
            <person name="Sivarajan S.R."/>
            <person name="Patrignani A."/>
            <person name="Gruter S."/>
            <person name="Poveda L."/>
            <person name="Shimizu-Inatsugi R."/>
            <person name="Baeten J."/>
            <person name="Francoijs K.J."/>
            <person name="Nataraja K.N."/>
            <person name="Reddy Y.A.N."/>
            <person name="Phadnis S."/>
            <person name="Ravikumar R.L."/>
            <person name="Schlapbach R."/>
            <person name="Sreeman S.M."/>
            <person name="Shimizu K.K."/>
        </authorList>
    </citation>
    <scope>NUCLEOTIDE SEQUENCE</scope>
</reference>
<dbReference type="InterPro" id="IPR002110">
    <property type="entry name" value="Ankyrin_rpt"/>
</dbReference>
<dbReference type="Pfam" id="PF13637">
    <property type="entry name" value="Ank_4"/>
    <property type="match status" value="1"/>
</dbReference>
<keyword evidence="4" id="KW-0812">Transmembrane</keyword>
<evidence type="ECO:0000256" key="1">
    <source>
        <dbReference type="ARBA" id="ARBA00022737"/>
    </source>
</evidence>
<keyword evidence="4" id="KW-1133">Transmembrane helix</keyword>
<keyword evidence="2 3" id="KW-0040">ANK repeat</keyword>
<organism evidence="5 6">
    <name type="scientific">Eleusine coracana subsp. coracana</name>
    <dbReference type="NCBI Taxonomy" id="191504"/>
    <lineage>
        <taxon>Eukaryota</taxon>
        <taxon>Viridiplantae</taxon>
        <taxon>Streptophyta</taxon>
        <taxon>Embryophyta</taxon>
        <taxon>Tracheophyta</taxon>
        <taxon>Spermatophyta</taxon>
        <taxon>Magnoliopsida</taxon>
        <taxon>Liliopsida</taxon>
        <taxon>Poales</taxon>
        <taxon>Poaceae</taxon>
        <taxon>PACMAD clade</taxon>
        <taxon>Chloridoideae</taxon>
        <taxon>Cynodonteae</taxon>
        <taxon>Eleusininae</taxon>
        <taxon>Eleusine</taxon>
    </lineage>
</organism>
<evidence type="ECO:0000256" key="3">
    <source>
        <dbReference type="PROSITE-ProRule" id="PRU00023"/>
    </source>
</evidence>
<dbReference type="PANTHER" id="PTHR24171:SF10">
    <property type="entry name" value="ANKYRIN REPEAT DOMAIN-CONTAINING PROTEIN 29-LIKE"/>
    <property type="match status" value="1"/>
</dbReference>
<evidence type="ECO:0000313" key="5">
    <source>
        <dbReference type="EMBL" id="GJN23736.1"/>
    </source>
</evidence>
<proteinExistence type="predicted"/>